<dbReference type="AlphaFoldDB" id="T1JUF2"/>
<accession>T1JUF2</accession>
<dbReference type="HOGENOM" id="CLU_3360280_0_0_1"/>
<protein>
    <submittedName>
        <fullName evidence="1">Uncharacterized protein</fullName>
    </submittedName>
</protein>
<dbReference type="Proteomes" id="UP000015104">
    <property type="component" value="Unassembled WGS sequence"/>
</dbReference>
<sequence>MFYCFLSSCALLFGFFWINWLQHLFLLDPVEAHCTK</sequence>
<reference evidence="1" key="2">
    <citation type="submission" date="2015-06" db="UniProtKB">
        <authorList>
            <consortium name="EnsemblMetazoa"/>
        </authorList>
    </citation>
    <scope>IDENTIFICATION</scope>
</reference>
<proteinExistence type="predicted"/>
<dbReference type="EMBL" id="CAEY01000777">
    <property type="status" value="NOT_ANNOTATED_CDS"/>
    <property type="molecule type" value="Genomic_DNA"/>
</dbReference>
<dbReference type="EnsemblMetazoa" id="tetur02g00720.1">
    <property type="protein sequence ID" value="tetur02g00720.1"/>
    <property type="gene ID" value="tetur02g00720"/>
</dbReference>
<evidence type="ECO:0000313" key="1">
    <source>
        <dbReference type="EnsemblMetazoa" id="tetur02g00720.1"/>
    </source>
</evidence>
<name>T1JUF2_TETUR</name>
<organism evidence="1 2">
    <name type="scientific">Tetranychus urticae</name>
    <name type="common">Two-spotted spider mite</name>
    <dbReference type="NCBI Taxonomy" id="32264"/>
    <lineage>
        <taxon>Eukaryota</taxon>
        <taxon>Metazoa</taxon>
        <taxon>Ecdysozoa</taxon>
        <taxon>Arthropoda</taxon>
        <taxon>Chelicerata</taxon>
        <taxon>Arachnida</taxon>
        <taxon>Acari</taxon>
        <taxon>Acariformes</taxon>
        <taxon>Trombidiformes</taxon>
        <taxon>Prostigmata</taxon>
        <taxon>Eleutherengona</taxon>
        <taxon>Raphignathae</taxon>
        <taxon>Tetranychoidea</taxon>
        <taxon>Tetranychidae</taxon>
        <taxon>Tetranychus</taxon>
    </lineage>
</organism>
<keyword evidence="2" id="KW-1185">Reference proteome</keyword>
<evidence type="ECO:0000313" key="2">
    <source>
        <dbReference type="Proteomes" id="UP000015104"/>
    </source>
</evidence>
<reference evidence="2" key="1">
    <citation type="submission" date="2011-08" db="EMBL/GenBank/DDBJ databases">
        <authorList>
            <person name="Rombauts S."/>
        </authorList>
    </citation>
    <scope>NUCLEOTIDE SEQUENCE</scope>
    <source>
        <strain evidence="2">London</strain>
    </source>
</reference>